<dbReference type="RefSeq" id="WP_191766205.1">
    <property type="nucleotide sequence ID" value="NZ_JACSPM010000003.1"/>
</dbReference>
<keyword evidence="1" id="KW-1133">Transmembrane helix</keyword>
<comment type="caution">
    <text evidence="2">The sequence shown here is derived from an EMBL/GenBank/DDBJ whole genome shotgun (WGS) entry which is preliminary data.</text>
</comment>
<organism evidence="2 3">
    <name type="scientific">Microbacterium gallinarum</name>
    <dbReference type="NCBI Taxonomy" id="2762209"/>
    <lineage>
        <taxon>Bacteria</taxon>
        <taxon>Bacillati</taxon>
        <taxon>Actinomycetota</taxon>
        <taxon>Actinomycetes</taxon>
        <taxon>Micrococcales</taxon>
        <taxon>Microbacteriaceae</taxon>
        <taxon>Microbacterium</taxon>
    </lineage>
</organism>
<keyword evidence="1" id="KW-0812">Transmembrane</keyword>
<name>A0ABR8X3G9_9MICO</name>
<reference evidence="2 3" key="1">
    <citation type="submission" date="2020-08" db="EMBL/GenBank/DDBJ databases">
        <title>A Genomic Blueprint of the Chicken Gut Microbiome.</title>
        <authorList>
            <person name="Gilroy R."/>
            <person name="Ravi A."/>
            <person name="Getino M."/>
            <person name="Pursley I."/>
            <person name="Horton D.L."/>
            <person name="Alikhan N.-F."/>
            <person name="Baker D."/>
            <person name="Gharbi K."/>
            <person name="Hall N."/>
            <person name="Watson M."/>
            <person name="Adriaenssens E.M."/>
            <person name="Foster-Nyarko E."/>
            <person name="Jarju S."/>
            <person name="Secka A."/>
            <person name="Antonio M."/>
            <person name="Oren A."/>
            <person name="Chaudhuri R."/>
            <person name="La Ragione R.M."/>
            <person name="Hildebrand F."/>
            <person name="Pallen M.J."/>
        </authorList>
    </citation>
    <scope>NUCLEOTIDE SEQUENCE [LARGE SCALE GENOMIC DNA]</scope>
    <source>
        <strain evidence="2 3">Sa1CUA4</strain>
    </source>
</reference>
<keyword evidence="1" id="KW-0472">Membrane</keyword>
<evidence type="ECO:0000256" key="1">
    <source>
        <dbReference type="SAM" id="Phobius"/>
    </source>
</evidence>
<evidence type="ECO:0000313" key="3">
    <source>
        <dbReference type="Proteomes" id="UP000602532"/>
    </source>
</evidence>
<gene>
    <name evidence="2" type="ORF">H9622_09725</name>
</gene>
<dbReference type="EMBL" id="JACSPM010000003">
    <property type="protein sequence ID" value="MBD8023870.1"/>
    <property type="molecule type" value="Genomic_DNA"/>
</dbReference>
<proteinExistence type="predicted"/>
<evidence type="ECO:0000313" key="2">
    <source>
        <dbReference type="EMBL" id="MBD8023870.1"/>
    </source>
</evidence>
<protein>
    <submittedName>
        <fullName evidence="2">Prepilin-type N-terminal cleavage/methylation domain-containing protein</fullName>
    </submittedName>
</protein>
<feature type="transmembrane region" description="Helical" evidence="1">
    <location>
        <begin position="7"/>
        <end position="32"/>
    </location>
</feature>
<accession>A0ABR8X3G9</accession>
<dbReference type="Proteomes" id="UP000602532">
    <property type="component" value="Unassembled WGS sequence"/>
</dbReference>
<keyword evidence="3" id="KW-1185">Reference proteome</keyword>
<sequence>MSSREEGFSIVEAIIAMFLLMVLALAVLPLIAGATRASVTNTDLVAANTFANSELAAIKTGFSADLATSSRCSDLSAKSTPAGSGRSDPAGSGLTAVIAVGACPGTADAYPATIPVTVSVRDASGARLTTLPTLILVVDP</sequence>